<accession>A0ACD3AMR1</accession>
<gene>
    <name evidence="1" type="ORF">BDN72DRAFT_112332</name>
</gene>
<evidence type="ECO:0000313" key="2">
    <source>
        <dbReference type="Proteomes" id="UP000308600"/>
    </source>
</evidence>
<proteinExistence type="predicted"/>
<reference evidence="1 2" key="1">
    <citation type="journal article" date="2019" name="Nat. Ecol. Evol.">
        <title>Megaphylogeny resolves global patterns of mushroom evolution.</title>
        <authorList>
            <person name="Varga T."/>
            <person name="Krizsan K."/>
            <person name="Foldi C."/>
            <person name="Dima B."/>
            <person name="Sanchez-Garcia M."/>
            <person name="Sanchez-Ramirez S."/>
            <person name="Szollosi G.J."/>
            <person name="Szarkandi J.G."/>
            <person name="Papp V."/>
            <person name="Albert L."/>
            <person name="Andreopoulos W."/>
            <person name="Angelini C."/>
            <person name="Antonin V."/>
            <person name="Barry K.W."/>
            <person name="Bougher N.L."/>
            <person name="Buchanan P."/>
            <person name="Buyck B."/>
            <person name="Bense V."/>
            <person name="Catcheside P."/>
            <person name="Chovatia M."/>
            <person name="Cooper J."/>
            <person name="Damon W."/>
            <person name="Desjardin D."/>
            <person name="Finy P."/>
            <person name="Geml J."/>
            <person name="Haridas S."/>
            <person name="Hughes K."/>
            <person name="Justo A."/>
            <person name="Karasinski D."/>
            <person name="Kautmanova I."/>
            <person name="Kiss B."/>
            <person name="Kocsube S."/>
            <person name="Kotiranta H."/>
            <person name="LaButti K.M."/>
            <person name="Lechner B.E."/>
            <person name="Liimatainen K."/>
            <person name="Lipzen A."/>
            <person name="Lukacs Z."/>
            <person name="Mihaltcheva S."/>
            <person name="Morgado L.N."/>
            <person name="Niskanen T."/>
            <person name="Noordeloos M.E."/>
            <person name="Ohm R.A."/>
            <person name="Ortiz-Santana B."/>
            <person name="Ovrebo C."/>
            <person name="Racz N."/>
            <person name="Riley R."/>
            <person name="Savchenko A."/>
            <person name="Shiryaev A."/>
            <person name="Soop K."/>
            <person name="Spirin V."/>
            <person name="Szebenyi C."/>
            <person name="Tomsovsky M."/>
            <person name="Tulloss R.E."/>
            <person name="Uehling J."/>
            <person name="Grigoriev I.V."/>
            <person name="Vagvolgyi C."/>
            <person name="Papp T."/>
            <person name="Martin F.M."/>
            <person name="Miettinen O."/>
            <person name="Hibbett D.S."/>
            <person name="Nagy L.G."/>
        </authorList>
    </citation>
    <scope>NUCLEOTIDE SEQUENCE [LARGE SCALE GENOMIC DNA]</scope>
    <source>
        <strain evidence="1 2">NL-1719</strain>
    </source>
</reference>
<keyword evidence="2" id="KW-1185">Reference proteome</keyword>
<sequence length="563" mass="63847">MSAIQHTLRGILPLAAIHHLPMELLTYIFLLVQGSLDNSYSGWIAIAGTCRDWRNIAISTPSLWSIIGPDHDKNAVQDWLMRSKNYPLSVNRNVSQQQHLTPLRKILNEMLRIRILRLTIRPILWDKVQDFISLKAPMLEELSIKYPEGRRLRGRIVIPQTIFSDCAPLLTRVTISRCLFSLNSPIFRGLTGLCIENPICRLDLETILQALQQMPQLLSLALHRSFYASMFSASSGSKTLSAVTLPCLKTLDVSDAVLFEPGEIIEGIDLLSNLRYPATAAVMVTLYVVGLERSERGLITFRELLLLYNRQYIGTGLPIKGIFFQAHPYRVRIQLCHQFKEDILLQFTQRSPDLEWDYTPLIESLSTLTLSEVSWLKINTVLPSTIWRRVLSQLVNLQDLTIYEDGADSFLDYLNEYYSSSPAPFAYADSDDCSGWKVSASSDGNEDEDTSARAQPAEGGDDAQVIGHCVRVIAPGIPYRLSKLTLDGIRPEEHPLRGVLQGLIQKREFGPSLDNLQLFFYGKEELEMVQPFRELANYFAYSFKIRVPQSSDEETIDLNNYLD</sequence>
<dbReference type="Proteomes" id="UP000308600">
    <property type="component" value="Unassembled WGS sequence"/>
</dbReference>
<name>A0ACD3AMR1_9AGAR</name>
<protein>
    <submittedName>
        <fullName evidence="1">Uncharacterized protein</fullName>
    </submittedName>
</protein>
<evidence type="ECO:0000313" key="1">
    <source>
        <dbReference type="EMBL" id="TFK67218.1"/>
    </source>
</evidence>
<dbReference type="EMBL" id="ML208382">
    <property type="protein sequence ID" value="TFK67218.1"/>
    <property type="molecule type" value="Genomic_DNA"/>
</dbReference>
<organism evidence="1 2">
    <name type="scientific">Pluteus cervinus</name>
    <dbReference type="NCBI Taxonomy" id="181527"/>
    <lineage>
        <taxon>Eukaryota</taxon>
        <taxon>Fungi</taxon>
        <taxon>Dikarya</taxon>
        <taxon>Basidiomycota</taxon>
        <taxon>Agaricomycotina</taxon>
        <taxon>Agaricomycetes</taxon>
        <taxon>Agaricomycetidae</taxon>
        <taxon>Agaricales</taxon>
        <taxon>Pluteineae</taxon>
        <taxon>Pluteaceae</taxon>
        <taxon>Pluteus</taxon>
    </lineage>
</organism>